<keyword evidence="4" id="KW-1185">Reference proteome</keyword>
<evidence type="ECO:0000313" key="3">
    <source>
        <dbReference type="EMBL" id="KAK7895704.1"/>
    </source>
</evidence>
<comment type="subcellular location">
    <subcellularLocation>
        <location evidence="1">Membrane</location>
        <topology evidence="1">Multi-pass membrane protein</topology>
    </subcellularLocation>
</comment>
<evidence type="ECO:0000256" key="1">
    <source>
        <dbReference type="ARBA" id="ARBA00004141"/>
    </source>
</evidence>
<reference evidence="4" key="1">
    <citation type="submission" date="2024-04" db="EMBL/GenBank/DDBJ databases">
        <title>Salinicola lusitanus LLJ914,a marine bacterium isolated from the Okinawa Trough.</title>
        <authorList>
            <person name="Li J."/>
        </authorList>
    </citation>
    <scope>NUCLEOTIDE SEQUENCE [LARGE SCALE GENOMIC DNA]</scope>
</reference>
<dbReference type="AlphaFoldDB" id="A0AAW0NKR5"/>
<dbReference type="InterPro" id="IPR036259">
    <property type="entry name" value="MFS_trans_sf"/>
</dbReference>
<sequence length="116" mass="12823">MRNWADCRDGKEKASVMSHKEKHLLDFPLVVAAIFICGIGGTLQYGASISSMTSPAAFIQELVNLTCVERYGVRLEQWQISLIWSFIVSVFCIGGLISALLANPSSLNTAERKLWC</sequence>
<keyword evidence="2" id="KW-1133">Transmembrane helix</keyword>
<proteinExistence type="predicted"/>
<evidence type="ECO:0000313" key="4">
    <source>
        <dbReference type="Proteomes" id="UP001460270"/>
    </source>
</evidence>
<feature type="transmembrane region" description="Helical" evidence="2">
    <location>
        <begin position="27"/>
        <end position="47"/>
    </location>
</feature>
<accession>A0AAW0NKR5</accession>
<evidence type="ECO:0000256" key="2">
    <source>
        <dbReference type="SAM" id="Phobius"/>
    </source>
</evidence>
<dbReference type="EMBL" id="JBBPFD010000015">
    <property type="protein sequence ID" value="KAK7895704.1"/>
    <property type="molecule type" value="Genomic_DNA"/>
</dbReference>
<dbReference type="Gene3D" id="1.20.1250.20">
    <property type="entry name" value="MFS general substrate transporter like domains"/>
    <property type="match status" value="1"/>
</dbReference>
<protein>
    <submittedName>
        <fullName evidence="3">Uncharacterized protein</fullName>
    </submittedName>
</protein>
<gene>
    <name evidence="3" type="ORF">WMY93_021029</name>
</gene>
<feature type="transmembrane region" description="Helical" evidence="2">
    <location>
        <begin position="82"/>
        <end position="102"/>
    </location>
</feature>
<dbReference type="Proteomes" id="UP001460270">
    <property type="component" value="Unassembled WGS sequence"/>
</dbReference>
<keyword evidence="2" id="KW-0812">Transmembrane</keyword>
<comment type="caution">
    <text evidence="3">The sequence shown here is derived from an EMBL/GenBank/DDBJ whole genome shotgun (WGS) entry which is preliminary data.</text>
</comment>
<organism evidence="3 4">
    <name type="scientific">Mugilogobius chulae</name>
    <name type="common">yellowstripe goby</name>
    <dbReference type="NCBI Taxonomy" id="88201"/>
    <lineage>
        <taxon>Eukaryota</taxon>
        <taxon>Metazoa</taxon>
        <taxon>Chordata</taxon>
        <taxon>Craniata</taxon>
        <taxon>Vertebrata</taxon>
        <taxon>Euteleostomi</taxon>
        <taxon>Actinopterygii</taxon>
        <taxon>Neopterygii</taxon>
        <taxon>Teleostei</taxon>
        <taxon>Neoteleostei</taxon>
        <taxon>Acanthomorphata</taxon>
        <taxon>Gobiaria</taxon>
        <taxon>Gobiiformes</taxon>
        <taxon>Gobioidei</taxon>
        <taxon>Gobiidae</taxon>
        <taxon>Gobionellinae</taxon>
        <taxon>Mugilogobius</taxon>
    </lineage>
</organism>
<keyword evidence="2" id="KW-0472">Membrane</keyword>
<name>A0AAW0NKR5_9GOBI</name>
<dbReference type="GO" id="GO:0016020">
    <property type="term" value="C:membrane"/>
    <property type="evidence" value="ECO:0007669"/>
    <property type="project" value="UniProtKB-SubCell"/>
</dbReference>